<protein>
    <submittedName>
        <fullName evidence="2">Uncharacterized protein</fullName>
    </submittedName>
</protein>
<dbReference type="AlphaFoldDB" id="A0A6A6XCC8"/>
<gene>
    <name evidence="2" type="ORF">K505DRAFT_349992</name>
</gene>
<evidence type="ECO:0000256" key="1">
    <source>
        <dbReference type="SAM" id="MobiDB-lite"/>
    </source>
</evidence>
<sequence length="199" mass="21641">MNIGKKSISFKPEADISTQRKGDSSNRGNIGLRQQCILEHYDTSSAHQESLDLSSLAPVKKASTTFLADSPRPDILMPSAGTMAAPPNITEDRVEPHNGRCRGPYGRCIQSKPAMILWARPMAKLYLQFTLGSIHSSVMRSSLMNNSEGSSWVVRVLGKVANYVVAPGARNQLWAKDVKFGEYYELDGIRGAASELGGG</sequence>
<reference evidence="2" key="1">
    <citation type="journal article" date="2020" name="Stud. Mycol.">
        <title>101 Dothideomycetes genomes: a test case for predicting lifestyles and emergence of pathogens.</title>
        <authorList>
            <person name="Haridas S."/>
            <person name="Albert R."/>
            <person name="Binder M."/>
            <person name="Bloem J."/>
            <person name="Labutti K."/>
            <person name="Salamov A."/>
            <person name="Andreopoulos B."/>
            <person name="Baker S."/>
            <person name="Barry K."/>
            <person name="Bills G."/>
            <person name="Bluhm B."/>
            <person name="Cannon C."/>
            <person name="Castanera R."/>
            <person name="Culley D."/>
            <person name="Daum C."/>
            <person name="Ezra D."/>
            <person name="Gonzalez J."/>
            <person name="Henrissat B."/>
            <person name="Kuo A."/>
            <person name="Liang C."/>
            <person name="Lipzen A."/>
            <person name="Lutzoni F."/>
            <person name="Magnuson J."/>
            <person name="Mondo S."/>
            <person name="Nolan M."/>
            <person name="Ohm R."/>
            <person name="Pangilinan J."/>
            <person name="Park H.-J."/>
            <person name="Ramirez L."/>
            <person name="Alfaro M."/>
            <person name="Sun H."/>
            <person name="Tritt A."/>
            <person name="Yoshinaga Y."/>
            <person name="Zwiers L.-H."/>
            <person name="Turgeon B."/>
            <person name="Goodwin S."/>
            <person name="Spatafora J."/>
            <person name="Crous P."/>
            <person name="Grigoriev I."/>
        </authorList>
    </citation>
    <scope>NUCLEOTIDE SEQUENCE</scope>
    <source>
        <strain evidence="2">CBS 109.77</strain>
    </source>
</reference>
<feature type="compositionally biased region" description="Basic and acidic residues" evidence="1">
    <location>
        <begin position="12"/>
        <end position="24"/>
    </location>
</feature>
<dbReference type="OrthoDB" id="191139at2759"/>
<organism evidence="2 3">
    <name type="scientific">Melanomma pulvis-pyrius CBS 109.77</name>
    <dbReference type="NCBI Taxonomy" id="1314802"/>
    <lineage>
        <taxon>Eukaryota</taxon>
        <taxon>Fungi</taxon>
        <taxon>Dikarya</taxon>
        <taxon>Ascomycota</taxon>
        <taxon>Pezizomycotina</taxon>
        <taxon>Dothideomycetes</taxon>
        <taxon>Pleosporomycetidae</taxon>
        <taxon>Pleosporales</taxon>
        <taxon>Melanommataceae</taxon>
        <taxon>Melanomma</taxon>
    </lineage>
</organism>
<feature type="region of interest" description="Disordered" evidence="1">
    <location>
        <begin position="1"/>
        <end position="29"/>
    </location>
</feature>
<proteinExistence type="predicted"/>
<dbReference type="Proteomes" id="UP000799757">
    <property type="component" value="Unassembled WGS sequence"/>
</dbReference>
<keyword evidence="3" id="KW-1185">Reference proteome</keyword>
<name>A0A6A6XCC8_9PLEO</name>
<evidence type="ECO:0000313" key="3">
    <source>
        <dbReference type="Proteomes" id="UP000799757"/>
    </source>
</evidence>
<accession>A0A6A6XCC8</accession>
<dbReference type="EMBL" id="MU001931">
    <property type="protein sequence ID" value="KAF2793357.1"/>
    <property type="molecule type" value="Genomic_DNA"/>
</dbReference>
<evidence type="ECO:0000313" key="2">
    <source>
        <dbReference type="EMBL" id="KAF2793357.1"/>
    </source>
</evidence>